<keyword evidence="1" id="KW-0472">Membrane</keyword>
<feature type="transmembrane region" description="Helical" evidence="1">
    <location>
        <begin position="47"/>
        <end position="65"/>
    </location>
</feature>
<name>A0ABM9LGE6_9MYCO</name>
<dbReference type="EMBL" id="OY726397">
    <property type="protein sequence ID" value="CAJ1498617.1"/>
    <property type="molecule type" value="Genomic_DNA"/>
</dbReference>
<feature type="transmembrane region" description="Helical" evidence="1">
    <location>
        <begin position="21"/>
        <end position="41"/>
    </location>
</feature>
<protein>
    <submittedName>
        <fullName evidence="2">Uncharacterized protein</fullName>
    </submittedName>
</protein>
<accession>A0ABM9LGE6</accession>
<dbReference type="Proteomes" id="UP001190465">
    <property type="component" value="Chromosome"/>
</dbReference>
<dbReference type="RefSeq" id="WP_308481467.1">
    <property type="nucleotide sequence ID" value="NZ_OY726397.1"/>
</dbReference>
<organism evidence="2 3">
    <name type="scientific">[Mycobacterium] burgundiense</name>
    <dbReference type="NCBI Taxonomy" id="3064286"/>
    <lineage>
        <taxon>Bacteria</taxon>
        <taxon>Bacillati</taxon>
        <taxon>Actinomycetota</taxon>
        <taxon>Actinomycetes</taxon>
        <taxon>Mycobacteriales</taxon>
        <taxon>Mycobacteriaceae</taxon>
        <taxon>Mycolicibacterium</taxon>
    </lineage>
</organism>
<reference evidence="2 3" key="1">
    <citation type="submission" date="2023-08" db="EMBL/GenBank/DDBJ databases">
        <authorList>
            <person name="Folkvardsen B D."/>
            <person name="Norman A."/>
        </authorList>
    </citation>
    <scope>NUCLEOTIDE SEQUENCE [LARGE SCALE GENOMIC DNA]</scope>
    <source>
        <strain evidence="2 3">Mu0053</strain>
    </source>
</reference>
<evidence type="ECO:0000313" key="2">
    <source>
        <dbReference type="EMBL" id="CAJ1498617.1"/>
    </source>
</evidence>
<keyword evidence="1" id="KW-0812">Transmembrane</keyword>
<evidence type="ECO:0000256" key="1">
    <source>
        <dbReference type="SAM" id="Phobius"/>
    </source>
</evidence>
<proteinExistence type="predicted"/>
<keyword evidence="3" id="KW-1185">Reference proteome</keyword>
<evidence type="ECO:0000313" key="3">
    <source>
        <dbReference type="Proteomes" id="UP001190465"/>
    </source>
</evidence>
<sequence length="67" mass="6931">MAGKEIDRSRANSALAVLKQHPGMALFVASPALIVLAVVWFAASPGWAILLFIAFAAAGGAALLLKR</sequence>
<keyword evidence="1" id="KW-1133">Transmembrane helix</keyword>
<gene>
    <name evidence="2" type="ORF">MU0053_001203</name>
</gene>